<dbReference type="Pfam" id="PF00565">
    <property type="entry name" value="SNase"/>
    <property type="match status" value="1"/>
</dbReference>
<evidence type="ECO:0000259" key="6">
    <source>
        <dbReference type="PROSITE" id="PS50830"/>
    </source>
</evidence>
<keyword evidence="5" id="KW-0812">Transmembrane</keyword>
<reference evidence="7 8" key="1">
    <citation type="submission" date="2018-06" db="EMBL/GenBank/DDBJ databases">
        <authorList>
            <consortium name="Pathogen Informatics"/>
            <person name="Doyle S."/>
        </authorList>
    </citation>
    <scope>NUCLEOTIDE SEQUENCE [LARGE SCALE GENOMIC DNA]</scope>
    <source>
        <strain evidence="7 8">NCTC11012</strain>
    </source>
</reference>
<dbReference type="InterPro" id="IPR002071">
    <property type="entry name" value="Thermonucl_AS"/>
</dbReference>
<gene>
    <name evidence="7" type="primary">yncB</name>
    <name evidence="7" type="ORF">NCTC11012_01347</name>
</gene>
<dbReference type="GO" id="GO:0004519">
    <property type="term" value="F:endonuclease activity"/>
    <property type="evidence" value="ECO:0007669"/>
    <property type="project" value="UniProtKB-KW"/>
</dbReference>
<protein>
    <submittedName>
        <fullName evidence="7">Endonuclease yncB</fullName>
        <ecNumber evidence="7">3.1.-.-</ecNumber>
    </submittedName>
</protein>
<feature type="domain" description="TNase-like" evidence="6">
    <location>
        <begin position="141"/>
        <end position="262"/>
    </location>
</feature>
<dbReference type="InterPro" id="IPR016071">
    <property type="entry name" value="Staphylococal_nuclease_OB-fold"/>
</dbReference>
<dbReference type="PANTHER" id="PTHR12302">
    <property type="entry name" value="EBNA2 BINDING PROTEIN P100"/>
    <property type="match status" value="1"/>
</dbReference>
<dbReference type="RefSeq" id="WP_211278857.1">
    <property type="nucleotide sequence ID" value="NZ_MXAP01000063.1"/>
</dbReference>
<dbReference type="PROSITE" id="PS50830">
    <property type="entry name" value="TNASE_3"/>
    <property type="match status" value="1"/>
</dbReference>
<evidence type="ECO:0000256" key="3">
    <source>
        <dbReference type="ARBA" id="ARBA00022801"/>
    </source>
</evidence>
<evidence type="ECO:0000313" key="7">
    <source>
        <dbReference type="EMBL" id="STZ03114.1"/>
    </source>
</evidence>
<dbReference type="GO" id="GO:0003676">
    <property type="term" value="F:nucleic acid binding"/>
    <property type="evidence" value="ECO:0007669"/>
    <property type="project" value="InterPro"/>
</dbReference>
<evidence type="ECO:0000313" key="8">
    <source>
        <dbReference type="Proteomes" id="UP000254618"/>
    </source>
</evidence>
<keyword evidence="5" id="KW-0472">Membrane</keyword>
<evidence type="ECO:0000256" key="1">
    <source>
        <dbReference type="ARBA" id="ARBA00022722"/>
    </source>
</evidence>
<dbReference type="SUPFAM" id="SSF50199">
    <property type="entry name" value="Staphylococcal nuclease"/>
    <property type="match status" value="1"/>
</dbReference>
<dbReference type="PROSITE" id="PS01284">
    <property type="entry name" value="TNASE_2"/>
    <property type="match status" value="1"/>
</dbReference>
<dbReference type="Gene3D" id="2.40.50.90">
    <property type="match status" value="1"/>
</dbReference>
<keyword evidence="1" id="KW-0540">Nuclease</keyword>
<accession>A0A378QS51</accession>
<organism evidence="7 8">
    <name type="scientific">Moraxella equi</name>
    <dbReference type="NCBI Taxonomy" id="60442"/>
    <lineage>
        <taxon>Bacteria</taxon>
        <taxon>Pseudomonadati</taxon>
        <taxon>Pseudomonadota</taxon>
        <taxon>Gammaproteobacteria</taxon>
        <taxon>Moraxellales</taxon>
        <taxon>Moraxellaceae</taxon>
        <taxon>Moraxella</taxon>
    </lineage>
</organism>
<dbReference type="Pfam" id="PF05901">
    <property type="entry name" value="Excalibur"/>
    <property type="match status" value="1"/>
</dbReference>
<keyword evidence="2 7" id="KW-0255">Endonuclease</keyword>
<dbReference type="EMBL" id="UGQF01000001">
    <property type="protein sequence ID" value="STZ03114.1"/>
    <property type="molecule type" value="Genomic_DNA"/>
</dbReference>
<dbReference type="InterPro" id="IPR035437">
    <property type="entry name" value="SNase_OB-fold_sf"/>
</dbReference>
<dbReference type="InterPro" id="IPR008613">
    <property type="entry name" value="Excalibur_Ca-bd_domain"/>
</dbReference>
<dbReference type="PANTHER" id="PTHR12302:SF3">
    <property type="entry name" value="SERINE_THREONINE-PROTEIN KINASE 31"/>
    <property type="match status" value="1"/>
</dbReference>
<dbReference type="Proteomes" id="UP000254618">
    <property type="component" value="Unassembled WGS sequence"/>
</dbReference>
<dbReference type="EC" id="3.1.-.-" evidence="7"/>
<feature type="compositionally biased region" description="Polar residues" evidence="4">
    <location>
        <begin position="280"/>
        <end position="291"/>
    </location>
</feature>
<sequence>MQKFLTSLGTAGGIVIIMMALLFMLLNFFGGLLMFGAGLLGLPRIRNKLKITGKKAFGMGFVLYIVGFSLVVAFTEAPERQPEMVQSTPKPQSIEPKPVDEVPQATVEPVTEPVAQTVVVPAPIVTTPPVVAENEKAVSKYDVSCKIVGVSDGDTATCLTNDKKQIKIRFDQIDAPETGQDFGSASKKALSDMIFGKTVELDTKEQDKYGRTVAEVFVDDKNINKEMVALGMAWAYREYVKDNEYIDLETKARRDSLGLWSQPDAIYPSDFRRGKRGEQSIPTQTQQIAQSQEKRDLADSGGKCGSKRTCKQMSSCAEAKHYLNVCGLSRLDRDGDGIPCETLCK</sequence>
<dbReference type="SMART" id="SM00318">
    <property type="entry name" value="SNc"/>
    <property type="match status" value="1"/>
</dbReference>
<evidence type="ECO:0000256" key="4">
    <source>
        <dbReference type="SAM" id="MobiDB-lite"/>
    </source>
</evidence>
<keyword evidence="3 7" id="KW-0378">Hydrolase</keyword>
<feature type="transmembrane region" description="Helical" evidence="5">
    <location>
        <begin position="56"/>
        <end position="74"/>
    </location>
</feature>
<name>A0A378QS51_9GAMM</name>
<dbReference type="AlphaFoldDB" id="A0A378QS51"/>
<dbReference type="GO" id="GO:0016787">
    <property type="term" value="F:hydrolase activity"/>
    <property type="evidence" value="ECO:0007669"/>
    <property type="project" value="UniProtKB-KW"/>
</dbReference>
<evidence type="ECO:0000256" key="5">
    <source>
        <dbReference type="SAM" id="Phobius"/>
    </source>
</evidence>
<proteinExistence type="predicted"/>
<feature type="transmembrane region" description="Helical" evidence="5">
    <location>
        <begin position="12"/>
        <end position="35"/>
    </location>
</feature>
<feature type="region of interest" description="Disordered" evidence="4">
    <location>
        <begin position="271"/>
        <end position="305"/>
    </location>
</feature>
<keyword evidence="5" id="KW-1133">Transmembrane helix</keyword>
<evidence type="ECO:0000256" key="2">
    <source>
        <dbReference type="ARBA" id="ARBA00022759"/>
    </source>
</evidence>